<feature type="transmembrane region" description="Helical" evidence="7">
    <location>
        <begin position="67"/>
        <end position="90"/>
    </location>
</feature>
<proteinExistence type="inferred from homology"/>
<keyword evidence="2" id="KW-1003">Cell membrane</keyword>
<dbReference type="GO" id="GO:0005886">
    <property type="term" value="C:plasma membrane"/>
    <property type="evidence" value="ECO:0007669"/>
    <property type="project" value="UniProtKB-SubCell"/>
</dbReference>
<dbReference type="Gene3D" id="1.10.3730.20">
    <property type="match status" value="1"/>
</dbReference>
<dbReference type="InterPro" id="IPR045324">
    <property type="entry name" value="Small_multidrug_res"/>
</dbReference>
<dbReference type="eggNOG" id="ENOG502ZD61">
    <property type="taxonomic scope" value="Bacteria"/>
</dbReference>
<evidence type="ECO:0000313" key="9">
    <source>
        <dbReference type="Proteomes" id="UP000001733"/>
    </source>
</evidence>
<keyword evidence="3 6" id="KW-0812">Transmembrane</keyword>
<accession>B5YCP2</accession>
<evidence type="ECO:0008006" key="10">
    <source>
        <dbReference type="Google" id="ProtNLM"/>
    </source>
</evidence>
<organism evidence="8 9">
    <name type="scientific">Dictyoglomus thermophilum (strain ATCC 35947 / DSM 3960 / H-6-12)</name>
    <dbReference type="NCBI Taxonomy" id="309799"/>
    <lineage>
        <taxon>Bacteria</taxon>
        <taxon>Pseudomonadati</taxon>
        <taxon>Dictyoglomota</taxon>
        <taxon>Dictyoglomia</taxon>
        <taxon>Dictyoglomales</taxon>
        <taxon>Dictyoglomaceae</taxon>
        <taxon>Dictyoglomus</taxon>
    </lineage>
</organism>
<dbReference type="PaxDb" id="309799-DICTH_0418"/>
<dbReference type="Proteomes" id="UP000001733">
    <property type="component" value="Chromosome"/>
</dbReference>
<dbReference type="InterPro" id="IPR000390">
    <property type="entry name" value="Small_drug/metabolite_transptr"/>
</dbReference>
<evidence type="ECO:0000313" key="8">
    <source>
        <dbReference type="EMBL" id="ACI19843.1"/>
    </source>
</evidence>
<dbReference type="EMBL" id="CP001146">
    <property type="protein sequence ID" value="ACI19843.1"/>
    <property type="molecule type" value="Genomic_DNA"/>
</dbReference>
<dbReference type="PANTHER" id="PTHR30561">
    <property type="entry name" value="SMR FAMILY PROTON-DEPENDENT DRUG EFFLUX TRANSPORTER SUGE"/>
    <property type="match status" value="1"/>
</dbReference>
<dbReference type="GO" id="GO:0022857">
    <property type="term" value="F:transmembrane transporter activity"/>
    <property type="evidence" value="ECO:0007669"/>
    <property type="project" value="InterPro"/>
</dbReference>
<gene>
    <name evidence="8" type="ordered locus">DICTH_0418</name>
</gene>
<keyword evidence="4 7" id="KW-1133">Transmembrane helix</keyword>
<dbReference type="HOGENOM" id="CLU_2166952_0_0_0"/>
<reference evidence="8 9" key="1">
    <citation type="journal article" date="2014" name="Genome Announc.">
        <title>Complete Genome Sequence of the Extreme Thermophile Dictyoglomus thermophilum H-6-12.</title>
        <authorList>
            <person name="Coil D.A."/>
            <person name="Badger J.H."/>
            <person name="Forberger H.C."/>
            <person name="Riggs F."/>
            <person name="Madupu R."/>
            <person name="Fedorova N."/>
            <person name="Ward N."/>
            <person name="Robb F.T."/>
            <person name="Eisen J.A."/>
        </authorList>
    </citation>
    <scope>NUCLEOTIDE SEQUENCE [LARGE SCALE GENOMIC DNA]</scope>
    <source>
        <strain evidence="9">ATCC 35947 / DSM 3960 / H-6-12</strain>
    </source>
</reference>
<comment type="subcellular location">
    <subcellularLocation>
        <location evidence="1 6">Cell membrane</location>
        <topology evidence="1 6">Multi-pass membrane protein</topology>
    </subcellularLocation>
</comment>
<keyword evidence="5 7" id="KW-0472">Membrane</keyword>
<sequence>MSKRYIAIFISFILCIIFTVVSNVSFKLSVQEKGDLKNFIFWQIVGNLTGFLSVIAYTYLLTLVPFYIGYALTTAFGQIFVQVFGSKWFFKEEISFSQWIGIILIIIGTLFLVKTK</sequence>
<dbReference type="PANTHER" id="PTHR30561:SF9">
    <property type="entry name" value="4-AMINO-4-DEOXY-L-ARABINOSE-PHOSPHOUNDECAPRENOL FLIPPASE SUBUNIT ARNF-RELATED"/>
    <property type="match status" value="1"/>
</dbReference>
<evidence type="ECO:0000256" key="6">
    <source>
        <dbReference type="RuleBase" id="RU003942"/>
    </source>
</evidence>
<dbReference type="STRING" id="309799.DICTH_0418"/>
<name>B5YCP2_DICT6</name>
<keyword evidence="9" id="KW-1185">Reference proteome</keyword>
<dbReference type="AlphaFoldDB" id="B5YCP2"/>
<comment type="similarity">
    <text evidence="6">Belongs to the drug/metabolite transporter (DMT) superfamily. Small multidrug resistance (SMR) (TC 2.A.7.1) family.</text>
</comment>
<dbReference type="Pfam" id="PF00893">
    <property type="entry name" value="Multi_Drug_Res"/>
    <property type="match status" value="1"/>
</dbReference>
<evidence type="ECO:0000256" key="5">
    <source>
        <dbReference type="ARBA" id="ARBA00023136"/>
    </source>
</evidence>
<evidence type="ECO:0000256" key="3">
    <source>
        <dbReference type="ARBA" id="ARBA00022692"/>
    </source>
</evidence>
<dbReference type="RefSeq" id="WP_012548475.1">
    <property type="nucleotide sequence ID" value="NC_011297.1"/>
</dbReference>
<feature type="transmembrane region" description="Helical" evidence="7">
    <location>
        <begin position="39"/>
        <end position="60"/>
    </location>
</feature>
<feature type="transmembrane region" description="Helical" evidence="7">
    <location>
        <begin position="96"/>
        <end position="113"/>
    </location>
</feature>
<evidence type="ECO:0000256" key="1">
    <source>
        <dbReference type="ARBA" id="ARBA00004651"/>
    </source>
</evidence>
<dbReference type="KEGG" id="dth:DICTH_0418"/>
<dbReference type="InterPro" id="IPR037185">
    <property type="entry name" value="EmrE-like"/>
</dbReference>
<evidence type="ECO:0000256" key="4">
    <source>
        <dbReference type="ARBA" id="ARBA00022989"/>
    </source>
</evidence>
<protein>
    <recommendedName>
        <fullName evidence="10">EamA-like transporter family protein</fullName>
    </recommendedName>
</protein>
<evidence type="ECO:0000256" key="2">
    <source>
        <dbReference type="ARBA" id="ARBA00022475"/>
    </source>
</evidence>
<dbReference type="SUPFAM" id="SSF103481">
    <property type="entry name" value="Multidrug resistance efflux transporter EmrE"/>
    <property type="match status" value="1"/>
</dbReference>
<evidence type="ECO:0000256" key="7">
    <source>
        <dbReference type="SAM" id="Phobius"/>
    </source>
</evidence>